<feature type="region of interest" description="Disordered" evidence="1">
    <location>
        <begin position="1"/>
        <end position="46"/>
    </location>
</feature>
<dbReference type="InterPro" id="IPR010985">
    <property type="entry name" value="Ribbon_hlx_hlx"/>
</dbReference>
<comment type="caution">
    <text evidence="3">The sequence shown here is derived from an EMBL/GenBank/DDBJ whole genome shotgun (WGS) entry which is preliminary data.</text>
</comment>
<dbReference type="RefSeq" id="WP_129229548.1">
    <property type="nucleotide sequence ID" value="NZ_QYBB01000055.1"/>
</dbReference>
<accession>A0A4Q2TZZ1</accession>
<evidence type="ECO:0000313" key="3">
    <source>
        <dbReference type="EMBL" id="RYC29360.1"/>
    </source>
</evidence>
<dbReference type="Proteomes" id="UP000290759">
    <property type="component" value="Unassembled WGS sequence"/>
</dbReference>
<protein>
    <recommendedName>
        <fullName evidence="2">56B-like ribbon-helix-helix domain-containing protein</fullName>
    </recommendedName>
</protein>
<reference evidence="3 4" key="2">
    <citation type="submission" date="2019-02" db="EMBL/GenBank/DDBJ databases">
        <title>'Lichenibacterium ramalinii' gen. nov. sp. nov., 'Lichenibacterium minor' gen. nov. sp. nov.</title>
        <authorList>
            <person name="Pankratov T."/>
        </authorList>
    </citation>
    <scope>NUCLEOTIDE SEQUENCE [LARGE SCALE GENOMIC DNA]</scope>
    <source>
        <strain evidence="3 4">RmlP026</strain>
    </source>
</reference>
<dbReference type="AlphaFoldDB" id="A0A4Q2TZZ1"/>
<dbReference type="Pfam" id="PF21432">
    <property type="entry name" value="56B_RHH"/>
    <property type="match status" value="1"/>
</dbReference>
<dbReference type="OrthoDB" id="7508186at2"/>
<dbReference type="EMBL" id="QYBB01000055">
    <property type="protein sequence ID" value="RYC29360.1"/>
    <property type="molecule type" value="Genomic_DNA"/>
</dbReference>
<sequence length="89" mass="9526">MKKSGAFKPLVKAPNPADSWVSSRSADAEVAAPGPVEPEPAPAAPAETMKRFTIDVPASLHTRVKIGCAQRGLKMADVLREMLEREFPA</sequence>
<proteinExistence type="predicted"/>
<dbReference type="Gene3D" id="1.10.1220.10">
    <property type="entry name" value="Met repressor-like"/>
    <property type="match status" value="1"/>
</dbReference>
<organism evidence="3 4">
    <name type="scientific">Lichenibacterium minor</name>
    <dbReference type="NCBI Taxonomy" id="2316528"/>
    <lineage>
        <taxon>Bacteria</taxon>
        <taxon>Pseudomonadati</taxon>
        <taxon>Pseudomonadota</taxon>
        <taxon>Alphaproteobacteria</taxon>
        <taxon>Hyphomicrobiales</taxon>
        <taxon>Lichenihabitantaceae</taxon>
        <taxon>Lichenibacterium</taxon>
    </lineage>
</organism>
<evidence type="ECO:0000259" key="2">
    <source>
        <dbReference type="Pfam" id="PF21432"/>
    </source>
</evidence>
<evidence type="ECO:0000256" key="1">
    <source>
        <dbReference type="SAM" id="MobiDB-lite"/>
    </source>
</evidence>
<evidence type="ECO:0000313" key="4">
    <source>
        <dbReference type="Proteomes" id="UP000290759"/>
    </source>
</evidence>
<reference evidence="3 4" key="1">
    <citation type="submission" date="2018-12" db="EMBL/GenBank/DDBJ databases">
        <authorList>
            <person name="Grouzdev D.S."/>
            <person name="Krutkina M.S."/>
        </authorList>
    </citation>
    <scope>NUCLEOTIDE SEQUENCE [LARGE SCALE GENOMIC DNA]</scope>
    <source>
        <strain evidence="3 4">RmlP026</strain>
    </source>
</reference>
<keyword evidence="4" id="KW-1185">Reference proteome</keyword>
<dbReference type="SUPFAM" id="SSF47598">
    <property type="entry name" value="Ribbon-helix-helix"/>
    <property type="match status" value="1"/>
</dbReference>
<name>A0A4Q2TZZ1_9HYPH</name>
<gene>
    <name evidence="3" type="ORF">D3273_24265</name>
</gene>
<dbReference type="InterPro" id="IPR049123">
    <property type="entry name" value="56B_RHH"/>
</dbReference>
<feature type="domain" description="56B-like ribbon-helix-helix" evidence="2">
    <location>
        <begin position="59"/>
        <end position="84"/>
    </location>
</feature>
<dbReference type="InterPro" id="IPR013321">
    <property type="entry name" value="Arc_rbn_hlx_hlx"/>
</dbReference>
<dbReference type="GO" id="GO:0006355">
    <property type="term" value="P:regulation of DNA-templated transcription"/>
    <property type="evidence" value="ECO:0007669"/>
    <property type="project" value="InterPro"/>
</dbReference>